<dbReference type="EMBL" id="CAJJDP010000028">
    <property type="protein sequence ID" value="CAD8154033.1"/>
    <property type="molecule type" value="Genomic_DNA"/>
</dbReference>
<name>A0A8S1TPY0_PAROT</name>
<evidence type="ECO:0000313" key="2">
    <source>
        <dbReference type="Proteomes" id="UP000683925"/>
    </source>
</evidence>
<organism evidence="1 2">
    <name type="scientific">Paramecium octaurelia</name>
    <dbReference type="NCBI Taxonomy" id="43137"/>
    <lineage>
        <taxon>Eukaryota</taxon>
        <taxon>Sar</taxon>
        <taxon>Alveolata</taxon>
        <taxon>Ciliophora</taxon>
        <taxon>Intramacronucleata</taxon>
        <taxon>Oligohymenophorea</taxon>
        <taxon>Peniculida</taxon>
        <taxon>Parameciidae</taxon>
        <taxon>Paramecium</taxon>
    </lineage>
</organism>
<gene>
    <name evidence="1" type="ORF">POCTA_138.1.T0280326</name>
</gene>
<sequence>MKNILSSFSPFISRNSNFQAENIEFKKNLFHFEPFDINPQLIKQKRIKVERTLSPNSNYNPHALILSKINFQKQALKKVKLKSTVDYRALQELDFNAQLQFLQPTSFIRDSTNSSNKKEINQSRRQKYKDKVQFFNSKVETDRKIQSKFRLCLPKLHKSIDINQSRSSLNSWTMNSTFGLFQVNS</sequence>
<protein>
    <submittedName>
        <fullName evidence="1">Uncharacterized protein</fullName>
    </submittedName>
</protein>
<reference evidence="1" key="1">
    <citation type="submission" date="2021-01" db="EMBL/GenBank/DDBJ databases">
        <authorList>
            <consortium name="Genoscope - CEA"/>
            <person name="William W."/>
        </authorList>
    </citation>
    <scope>NUCLEOTIDE SEQUENCE</scope>
</reference>
<evidence type="ECO:0000313" key="1">
    <source>
        <dbReference type="EMBL" id="CAD8154033.1"/>
    </source>
</evidence>
<dbReference type="AlphaFoldDB" id="A0A8S1TPY0"/>
<comment type="caution">
    <text evidence="1">The sequence shown here is derived from an EMBL/GenBank/DDBJ whole genome shotgun (WGS) entry which is preliminary data.</text>
</comment>
<proteinExistence type="predicted"/>
<dbReference type="OrthoDB" id="10330043at2759"/>
<dbReference type="Proteomes" id="UP000683925">
    <property type="component" value="Unassembled WGS sequence"/>
</dbReference>
<dbReference type="OMA" id="NSWTMNS"/>
<accession>A0A8S1TPY0</accession>
<keyword evidence="2" id="KW-1185">Reference proteome</keyword>